<dbReference type="PANTHER" id="PTHR43798:SF33">
    <property type="entry name" value="HYDROLASE, PUTATIVE (AFU_ORTHOLOGUE AFUA_2G14860)-RELATED"/>
    <property type="match status" value="1"/>
</dbReference>
<name>A0AAW0E364_9AGAR</name>
<dbReference type="AlphaFoldDB" id="A0AAW0E364"/>
<evidence type="ECO:0000313" key="2">
    <source>
        <dbReference type="EMBL" id="KAK7058190.1"/>
    </source>
</evidence>
<reference evidence="2 3" key="1">
    <citation type="journal article" date="2024" name="J Genomics">
        <title>Draft genome sequencing and assembly of Favolaschia claudopus CIRM-BRFM 2984 isolated from oak limbs.</title>
        <authorList>
            <person name="Navarro D."/>
            <person name="Drula E."/>
            <person name="Chaduli D."/>
            <person name="Cazenave R."/>
            <person name="Ahrendt S."/>
            <person name="Wang J."/>
            <person name="Lipzen A."/>
            <person name="Daum C."/>
            <person name="Barry K."/>
            <person name="Grigoriev I.V."/>
            <person name="Favel A."/>
            <person name="Rosso M.N."/>
            <person name="Martin F."/>
        </authorList>
    </citation>
    <scope>NUCLEOTIDE SEQUENCE [LARGE SCALE GENOMIC DNA]</scope>
    <source>
        <strain evidence="2 3">CIRM-BRFM 2984</strain>
    </source>
</reference>
<dbReference type="PRINTS" id="PR00412">
    <property type="entry name" value="EPOXHYDRLASE"/>
</dbReference>
<dbReference type="Gene3D" id="3.40.50.1820">
    <property type="entry name" value="alpha/beta hydrolase"/>
    <property type="match status" value="1"/>
</dbReference>
<dbReference type="Proteomes" id="UP001362999">
    <property type="component" value="Unassembled WGS sequence"/>
</dbReference>
<dbReference type="GO" id="GO:0016020">
    <property type="term" value="C:membrane"/>
    <property type="evidence" value="ECO:0007669"/>
    <property type="project" value="TreeGrafter"/>
</dbReference>
<dbReference type="InterPro" id="IPR000073">
    <property type="entry name" value="AB_hydrolase_1"/>
</dbReference>
<dbReference type="SUPFAM" id="SSF53474">
    <property type="entry name" value="alpha/beta-Hydrolases"/>
    <property type="match status" value="1"/>
</dbReference>
<organism evidence="2 3">
    <name type="scientific">Favolaschia claudopus</name>
    <dbReference type="NCBI Taxonomy" id="2862362"/>
    <lineage>
        <taxon>Eukaryota</taxon>
        <taxon>Fungi</taxon>
        <taxon>Dikarya</taxon>
        <taxon>Basidiomycota</taxon>
        <taxon>Agaricomycotina</taxon>
        <taxon>Agaricomycetes</taxon>
        <taxon>Agaricomycetidae</taxon>
        <taxon>Agaricales</taxon>
        <taxon>Marasmiineae</taxon>
        <taxon>Mycenaceae</taxon>
        <taxon>Favolaschia</taxon>
    </lineage>
</organism>
<dbReference type="Pfam" id="PF00561">
    <property type="entry name" value="Abhydrolase_1"/>
    <property type="match status" value="1"/>
</dbReference>
<proteinExistence type="predicted"/>
<gene>
    <name evidence="2" type="ORF">R3P38DRAFT_2844774</name>
</gene>
<comment type="caution">
    <text evidence="2">The sequence shown here is derived from an EMBL/GenBank/DDBJ whole genome shotgun (WGS) entry which is preliminary data.</text>
</comment>
<accession>A0AAW0E364</accession>
<dbReference type="InterPro" id="IPR029058">
    <property type="entry name" value="AB_hydrolase_fold"/>
</dbReference>
<sequence>MDPAHFKTVKTQRGFTYSYYWSPPSTTNKPTLFFAHGFPAGSYLWRNQVPFFQRLGYGLLIPDFLGYGETDKPTDTSVYTGSGHSADIIDMLDAEGVEKVVAISHDWGIHPGSRLINYHPHRVSACVFLAGGYQPPLPQGQDRVSQHKAVKAQLGYDAFAYMRFFIQPDAAKVIEKNIDSFISLVYPTTTSLWMDTLCVEGGARLFIESGKITELPAYITPEDKEHFKHAFIRTGMSARLCWYKAMAEQVLAKDDAKILSTPAAYIHQPLLFVACTADPLSVPAAGDAVHAKYAKGPVTRKELVGAGHWGAEEQAGEFNAILLEWLEGLAVKG</sequence>
<dbReference type="EMBL" id="JAWWNJ010000004">
    <property type="protein sequence ID" value="KAK7058190.1"/>
    <property type="molecule type" value="Genomic_DNA"/>
</dbReference>
<evidence type="ECO:0000259" key="1">
    <source>
        <dbReference type="Pfam" id="PF00561"/>
    </source>
</evidence>
<dbReference type="InterPro" id="IPR050266">
    <property type="entry name" value="AB_hydrolase_sf"/>
</dbReference>
<dbReference type="GO" id="GO:0047372">
    <property type="term" value="F:monoacylglycerol lipase activity"/>
    <property type="evidence" value="ECO:0007669"/>
    <property type="project" value="TreeGrafter"/>
</dbReference>
<dbReference type="GO" id="GO:0046464">
    <property type="term" value="P:acylglycerol catabolic process"/>
    <property type="evidence" value="ECO:0007669"/>
    <property type="project" value="TreeGrafter"/>
</dbReference>
<keyword evidence="3" id="KW-1185">Reference proteome</keyword>
<feature type="domain" description="AB hydrolase-1" evidence="1">
    <location>
        <begin position="30"/>
        <end position="136"/>
    </location>
</feature>
<dbReference type="InterPro" id="IPR000639">
    <property type="entry name" value="Epox_hydrolase-like"/>
</dbReference>
<dbReference type="PANTHER" id="PTHR43798">
    <property type="entry name" value="MONOACYLGLYCEROL LIPASE"/>
    <property type="match status" value="1"/>
</dbReference>
<protein>
    <submittedName>
        <fullName evidence="2">Esterase/Lipase</fullName>
    </submittedName>
</protein>
<evidence type="ECO:0000313" key="3">
    <source>
        <dbReference type="Proteomes" id="UP001362999"/>
    </source>
</evidence>